<comment type="caution">
    <text evidence="1">The sequence shown here is derived from an EMBL/GenBank/DDBJ whole genome shotgun (WGS) entry which is preliminary data.</text>
</comment>
<evidence type="ECO:0000313" key="2">
    <source>
        <dbReference type="Proteomes" id="UP000235619"/>
    </source>
</evidence>
<dbReference type="AlphaFoldDB" id="A0A2N7QDH3"/>
<organism evidence="1 2">
    <name type="scientific">Thermodesulfobacterium geofontis</name>
    <dbReference type="NCBI Taxonomy" id="1295609"/>
    <lineage>
        <taxon>Bacteria</taxon>
        <taxon>Pseudomonadati</taxon>
        <taxon>Thermodesulfobacteriota</taxon>
        <taxon>Thermodesulfobacteria</taxon>
        <taxon>Thermodesulfobacteriales</taxon>
        <taxon>Thermodesulfobacteriaceae</taxon>
        <taxon>Thermodesulfobacterium</taxon>
    </lineage>
</organism>
<name>A0A2N7QDH3_9BACT</name>
<proteinExistence type="predicted"/>
<dbReference type="EMBL" id="PNJD01000267">
    <property type="protein sequence ID" value="PMP96544.1"/>
    <property type="molecule type" value="Genomic_DNA"/>
</dbReference>
<protein>
    <submittedName>
        <fullName evidence="1">Uncharacterized protein</fullName>
    </submittedName>
</protein>
<accession>A0A2N7QDH3</accession>
<reference evidence="1 2" key="1">
    <citation type="submission" date="2018-01" db="EMBL/GenBank/DDBJ databases">
        <title>Metagenomic assembled genomes from two thermal pools in the Uzon Caldera, Kamchatka, Russia.</title>
        <authorList>
            <person name="Wilkins L."/>
            <person name="Ettinger C."/>
        </authorList>
    </citation>
    <scope>NUCLEOTIDE SEQUENCE [LARGE SCALE GENOMIC DNA]</scope>
    <source>
        <strain evidence="1">ARK-04</strain>
    </source>
</reference>
<sequence length="109" mass="13515">MIEEFLPWYNENYTKKVRNVYRELSREVDIEKIFSIKYLRKAKKDNTISFEDKIYQLFPLNGIRDFSGRWIEVCETLEGEIKLFYKDKEVLYKTYVKDEFNRLKKYRDT</sequence>
<dbReference type="Proteomes" id="UP000235619">
    <property type="component" value="Unassembled WGS sequence"/>
</dbReference>
<gene>
    <name evidence="1" type="ORF">C0169_04470</name>
</gene>
<evidence type="ECO:0000313" key="1">
    <source>
        <dbReference type="EMBL" id="PMP96544.1"/>
    </source>
</evidence>